<evidence type="ECO:0000256" key="2">
    <source>
        <dbReference type="ARBA" id="ARBA00007145"/>
    </source>
</evidence>
<dbReference type="Gene3D" id="1.10.10.1140">
    <property type="entry name" value="Glutamine-dependent NAD+ synthetase, C-terminal domain"/>
    <property type="match status" value="1"/>
</dbReference>
<evidence type="ECO:0000259" key="9">
    <source>
        <dbReference type="PROSITE" id="PS50263"/>
    </source>
</evidence>
<dbReference type="GeneID" id="55565040"/>
<keyword evidence="6 7" id="KW-0520">NAD</keyword>
<dbReference type="PROSITE" id="PS50263">
    <property type="entry name" value="CN_HYDROLASE"/>
    <property type="match status" value="1"/>
</dbReference>
<dbReference type="SUPFAM" id="SSF52402">
    <property type="entry name" value="Adenine nucleotide alpha hydrolases-like"/>
    <property type="match status" value="1"/>
</dbReference>
<keyword evidence="5 7" id="KW-0067">ATP-binding</keyword>
<dbReference type="Pfam" id="PF02540">
    <property type="entry name" value="NAD_synthase"/>
    <property type="match status" value="1"/>
</dbReference>
<feature type="domain" description="CN hydrolase" evidence="9">
    <location>
        <begin position="10"/>
        <end position="249"/>
    </location>
</feature>
<name>A0A2X3ARB7_9ACTO</name>
<dbReference type="GO" id="GO:0003952">
    <property type="term" value="F:NAD+ synthase (glutamine-hydrolyzing) activity"/>
    <property type="evidence" value="ECO:0007669"/>
    <property type="project" value="UniProtKB-UniRule"/>
</dbReference>
<dbReference type="AlphaFoldDB" id="A0A2X3ARB7"/>
<proteinExistence type="inferred from homology"/>
<dbReference type="RefSeq" id="WP_013189015.1">
    <property type="nucleotide sequence ID" value="NZ_CP068112.1"/>
</dbReference>
<dbReference type="PANTHER" id="PTHR23090:SF9">
    <property type="entry name" value="GLUTAMINE-DEPENDENT NAD(+) SYNTHETASE"/>
    <property type="match status" value="1"/>
</dbReference>
<dbReference type="InterPro" id="IPR003694">
    <property type="entry name" value="NAD_synthase"/>
</dbReference>
<organism evidence="10 11">
    <name type="scientific">Mobiluncus curtisii</name>
    <dbReference type="NCBI Taxonomy" id="2051"/>
    <lineage>
        <taxon>Bacteria</taxon>
        <taxon>Bacillati</taxon>
        <taxon>Actinomycetota</taxon>
        <taxon>Actinomycetes</taxon>
        <taxon>Actinomycetales</taxon>
        <taxon>Actinomycetaceae</taxon>
        <taxon>Mobiluncus</taxon>
    </lineage>
</organism>
<dbReference type="GO" id="GO:0005524">
    <property type="term" value="F:ATP binding"/>
    <property type="evidence" value="ECO:0007669"/>
    <property type="project" value="UniProtKB-UniRule"/>
</dbReference>
<keyword evidence="4 7" id="KW-0547">Nucleotide-binding</keyword>
<dbReference type="GO" id="GO:0005737">
    <property type="term" value="C:cytoplasm"/>
    <property type="evidence" value="ECO:0007669"/>
    <property type="project" value="InterPro"/>
</dbReference>
<comment type="catalytic activity">
    <reaction evidence="7">
        <text>deamido-NAD(+) + L-glutamine + ATP + H2O = L-glutamate + AMP + diphosphate + NAD(+) + H(+)</text>
        <dbReference type="Rhea" id="RHEA:24384"/>
        <dbReference type="ChEBI" id="CHEBI:15377"/>
        <dbReference type="ChEBI" id="CHEBI:15378"/>
        <dbReference type="ChEBI" id="CHEBI:29985"/>
        <dbReference type="ChEBI" id="CHEBI:30616"/>
        <dbReference type="ChEBI" id="CHEBI:33019"/>
        <dbReference type="ChEBI" id="CHEBI:57540"/>
        <dbReference type="ChEBI" id="CHEBI:58359"/>
        <dbReference type="ChEBI" id="CHEBI:58437"/>
        <dbReference type="ChEBI" id="CHEBI:456215"/>
        <dbReference type="EC" id="6.3.5.1"/>
    </reaction>
</comment>
<evidence type="ECO:0000256" key="5">
    <source>
        <dbReference type="ARBA" id="ARBA00022840"/>
    </source>
</evidence>
<evidence type="ECO:0000256" key="8">
    <source>
        <dbReference type="SAM" id="MobiDB-lite"/>
    </source>
</evidence>
<evidence type="ECO:0000256" key="3">
    <source>
        <dbReference type="ARBA" id="ARBA00022598"/>
    </source>
</evidence>
<dbReference type="InterPro" id="IPR036526">
    <property type="entry name" value="C-N_Hydrolase_sf"/>
</dbReference>
<sequence length="703" mass="74929">MDNIYAHGIARVASATFTIQLGDPHANARQIVELARAAAAQHAALVVFPQDCLTGVTLGDWGANTAVANATVSALHWIATQTADLSIVTIVGARLGGVSRAVSIWGGDVHDDMEQSWGFSATNLPGLHIVPVVGSLNRLANYDAPTPTSFYTRNSFGAAMSGNSLPTATVIAHLAAPAHTVGSIRHLHRAARTLSRDLHLAVVQTIGSHGESSTDGTYSASGYIAADGQVLAAETHLSQAGLTLADIVLPELARAVRYTGPSYTELTGYGSFEVALDLNTEIPLLQPPAQRPLVPVSDRRYRADLREAFDIQRDALVRRLQALGNANIILGISGGLDSTLALLVATAARDSALAHESGRQTAEPNRKSNDLLSPAEHLENTRDSAGCKPEILTFSLPGFATSAHTKSNAQKLAAAVGVNCELIDIRPAATEMLKTMGHPAGHGEPIYDVTFENVQAGLRSDYLFRLANQRHGFVLGTGDLSESALGWTTYGVGDHMSHYSVNCGVPKSMMPDLIREAATVLIERNLISDPAALRDTVESIIATDVTPELIPDHDSDGQTQHQTTEGSIGPYLLHDFFLYHTLRGAGPDLVGFLALAAFTKPEECADPGAAHAAGTDDTCPDSIGSSPCCSHGSGQNEDRYFTREEVLKWLEVFYRRFLTQQYKRSTSVDGPVIWEGMTLSPRAGFNFPSDLSPAATLAQLQNL</sequence>
<dbReference type="EMBL" id="UASJ01000001">
    <property type="protein sequence ID" value="SQB65619.1"/>
    <property type="molecule type" value="Genomic_DNA"/>
</dbReference>
<dbReference type="Proteomes" id="UP000250245">
    <property type="component" value="Unassembled WGS sequence"/>
</dbReference>
<feature type="compositionally biased region" description="Basic and acidic residues" evidence="8">
    <location>
        <begin position="354"/>
        <end position="369"/>
    </location>
</feature>
<dbReference type="GO" id="GO:0004359">
    <property type="term" value="F:glutaminase activity"/>
    <property type="evidence" value="ECO:0007669"/>
    <property type="project" value="InterPro"/>
</dbReference>
<protein>
    <recommendedName>
        <fullName evidence="7">Glutamine-dependent NAD(+) synthetase</fullName>
        <ecNumber evidence="7">6.3.5.1</ecNumber>
    </recommendedName>
    <alternativeName>
        <fullName evidence="7">NAD(+) synthase [glutamine-hydrolyzing]</fullName>
    </alternativeName>
</protein>
<dbReference type="Gene3D" id="3.40.50.620">
    <property type="entry name" value="HUPs"/>
    <property type="match status" value="1"/>
</dbReference>
<dbReference type="InterPro" id="IPR022310">
    <property type="entry name" value="NAD/GMP_synthase"/>
</dbReference>
<dbReference type="PIRSF" id="PIRSF006630">
    <property type="entry name" value="NADS_GAT"/>
    <property type="match status" value="1"/>
</dbReference>
<accession>A0A2X3ARB7</accession>
<dbReference type="GO" id="GO:0009435">
    <property type="term" value="P:NAD+ biosynthetic process"/>
    <property type="evidence" value="ECO:0007669"/>
    <property type="project" value="UniProtKB-UniRule"/>
</dbReference>
<comment type="similarity">
    <text evidence="2 7">In the C-terminal section; belongs to the NAD synthetase family.</text>
</comment>
<comment type="pathway">
    <text evidence="1 7">Cofactor biosynthesis; NAD(+) biosynthesis; NAD(+) from deamido-NAD(+) (L-Gln route): step 1/1.</text>
</comment>
<dbReference type="Gene3D" id="3.60.110.10">
    <property type="entry name" value="Carbon-nitrogen hydrolase"/>
    <property type="match status" value="1"/>
</dbReference>
<evidence type="ECO:0000256" key="4">
    <source>
        <dbReference type="ARBA" id="ARBA00022741"/>
    </source>
</evidence>
<keyword evidence="3 7" id="KW-0436">Ligase</keyword>
<evidence type="ECO:0000256" key="6">
    <source>
        <dbReference type="ARBA" id="ARBA00023027"/>
    </source>
</evidence>
<evidence type="ECO:0000256" key="7">
    <source>
        <dbReference type="PIRNR" id="PIRNR006630"/>
    </source>
</evidence>
<dbReference type="InterPro" id="IPR014729">
    <property type="entry name" value="Rossmann-like_a/b/a_fold"/>
</dbReference>
<reference evidence="10 11" key="1">
    <citation type="submission" date="2018-06" db="EMBL/GenBank/DDBJ databases">
        <authorList>
            <consortium name="Pathogen Informatics"/>
            <person name="Doyle S."/>
        </authorList>
    </citation>
    <scope>NUCLEOTIDE SEQUENCE [LARGE SCALE GENOMIC DNA]</scope>
    <source>
        <strain evidence="10 11">NCTC11820</strain>
    </source>
</reference>
<dbReference type="InterPro" id="IPR003010">
    <property type="entry name" value="C-N_Hydrolase"/>
</dbReference>
<evidence type="ECO:0000256" key="1">
    <source>
        <dbReference type="ARBA" id="ARBA00005188"/>
    </source>
</evidence>
<feature type="region of interest" description="Disordered" evidence="8">
    <location>
        <begin position="354"/>
        <end position="373"/>
    </location>
</feature>
<dbReference type="UniPathway" id="UPA00253">
    <property type="reaction ID" value="UER00334"/>
</dbReference>
<dbReference type="InterPro" id="IPR041856">
    <property type="entry name" value="NAD+_synth_C"/>
</dbReference>
<evidence type="ECO:0000313" key="10">
    <source>
        <dbReference type="EMBL" id="SQB65619.1"/>
    </source>
</evidence>
<dbReference type="EC" id="6.3.5.1" evidence="7"/>
<dbReference type="SUPFAM" id="SSF56317">
    <property type="entry name" value="Carbon-nitrogen hydrolase"/>
    <property type="match status" value="1"/>
</dbReference>
<dbReference type="PANTHER" id="PTHR23090">
    <property type="entry name" value="NH 3 /GLUTAMINE-DEPENDENT NAD + SYNTHETASE"/>
    <property type="match status" value="1"/>
</dbReference>
<dbReference type="CDD" id="cd00553">
    <property type="entry name" value="NAD_synthase"/>
    <property type="match status" value="1"/>
</dbReference>
<gene>
    <name evidence="10" type="primary">nadE</name>
    <name evidence="10" type="ORF">NCTC11820_01689</name>
</gene>
<evidence type="ECO:0000313" key="11">
    <source>
        <dbReference type="Proteomes" id="UP000250245"/>
    </source>
</evidence>
<dbReference type="InterPro" id="IPR014445">
    <property type="entry name" value="Gln-dep_NAD_synthase"/>
</dbReference>